<dbReference type="RefSeq" id="WP_066352785.1">
    <property type="nucleotide sequence ID" value="NZ_LOED01000009.1"/>
</dbReference>
<gene>
    <name evidence="7" type="ORF">AN618_09940</name>
</gene>
<evidence type="ECO:0000256" key="4">
    <source>
        <dbReference type="ARBA" id="ARBA00022989"/>
    </source>
</evidence>
<keyword evidence="3 6" id="KW-0812">Transmembrane</keyword>
<proteinExistence type="predicted"/>
<keyword evidence="8" id="KW-1185">Reference proteome</keyword>
<comment type="subcellular location">
    <subcellularLocation>
        <location evidence="1">Cell membrane</location>
    </subcellularLocation>
</comment>
<dbReference type="AlphaFoldDB" id="A0A140LAP9"/>
<organism evidence="7 8">
    <name type="scientific">Fervidicola ferrireducens</name>
    <dbReference type="NCBI Taxonomy" id="520764"/>
    <lineage>
        <taxon>Bacteria</taxon>
        <taxon>Bacillati</taxon>
        <taxon>Bacillota</taxon>
        <taxon>Clostridia</taxon>
        <taxon>Thermosediminibacterales</taxon>
        <taxon>Thermosediminibacteraceae</taxon>
        <taxon>Fervidicola</taxon>
    </lineage>
</organism>
<dbReference type="InterPro" id="IPR022781">
    <property type="entry name" value="Flagellar_biosynth_FliO"/>
</dbReference>
<name>A0A140LAP9_9FIRM</name>
<comment type="caution">
    <text evidence="7">The sequence shown here is derived from an EMBL/GenBank/DDBJ whole genome shotgun (WGS) entry which is preliminary data.</text>
</comment>
<dbReference type="STRING" id="520764.AN618_09940"/>
<evidence type="ECO:0000256" key="6">
    <source>
        <dbReference type="SAM" id="Phobius"/>
    </source>
</evidence>
<dbReference type="Proteomes" id="UP000070427">
    <property type="component" value="Unassembled WGS sequence"/>
</dbReference>
<protein>
    <recommendedName>
        <fullName evidence="9">Flagellar protein</fullName>
    </recommendedName>
</protein>
<reference evidence="7 8" key="1">
    <citation type="submission" date="2015-12" db="EMBL/GenBank/DDBJ databases">
        <title>Draft genome sequnece of Fervidicola ferrireducens strain Y170.</title>
        <authorList>
            <person name="Patel B.K."/>
        </authorList>
    </citation>
    <scope>NUCLEOTIDE SEQUENCE [LARGE SCALE GENOMIC DNA]</scope>
    <source>
        <strain evidence="7 8">Y170</strain>
    </source>
</reference>
<dbReference type="OrthoDB" id="1727263at2"/>
<keyword evidence="2" id="KW-1003">Cell membrane</keyword>
<evidence type="ECO:0000256" key="3">
    <source>
        <dbReference type="ARBA" id="ARBA00022692"/>
    </source>
</evidence>
<dbReference type="GO" id="GO:0016020">
    <property type="term" value="C:membrane"/>
    <property type="evidence" value="ECO:0007669"/>
    <property type="project" value="InterPro"/>
</dbReference>
<dbReference type="InParanoid" id="A0A140LAP9"/>
<sequence length="183" mass="20616">MKPKIFSYTVIVLIVLFSFIGNSKVLADNGEVPSIDIKNLQNYNFEQSGRENRTSFYEKSFMSFAIYIGSVALVCALAILALRWMAKYAKPSGWKSKYMEVLDVLYFDSKNRIYIVKSPAGVKLLGVSDKGIDMIGELDEKTAELIEEAEKSGNLSRNFGMQLEYFLKKFKSLPGTKDGDDKS</sequence>
<dbReference type="EMBL" id="LOED01000009">
    <property type="protein sequence ID" value="KXG77624.1"/>
    <property type="molecule type" value="Genomic_DNA"/>
</dbReference>
<keyword evidence="5 6" id="KW-0472">Membrane</keyword>
<evidence type="ECO:0000256" key="5">
    <source>
        <dbReference type="ARBA" id="ARBA00023136"/>
    </source>
</evidence>
<dbReference type="GO" id="GO:0044781">
    <property type="term" value="P:bacterial-type flagellum organization"/>
    <property type="evidence" value="ECO:0007669"/>
    <property type="project" value="InterPro"/>
</dbReference>
<accession>A0A140LAP9</accession>
<evidence type="ECO:0008006" key="9">
    <source>
        <dbReference type="Google" id="ProtNLM"/>
    </source>
</evidence>
<dbReference type="Pfam" id="PF04347">
    <property type="entry name" value="FliO"/>
    <property type="match status" value="1"/>
</dbReference>
<keyword evidence="4 6" id="KW-1133">Transmembrane helix</keyword>
<evidence type="ECO:0000313" key="8">
    <source>
        <dbReference type="Proteomes" id="UP000070427"/>
    </source>
</evidence>
<evidence type="ECO:0000313" key="7">
    <source>
        <dbReference type="EMBL" id="KXG77624.1"/>
    </source>
</evidence>
<feature type="transmembrane region" description="Helical" evidence="6">
    <location>
        <begin position="64"/>
        <end position="86"/>
    </location>
</feature>
<evidence type="ECO:0000256" key="1">
    <source>
        <dbReference type="ARBA" id="ARBA00004236"/>
    </source>
</evidence>
<evidence type="ECO:0000256" key="2">
    <source>
        <dbReference type="ARBA" id="ARBA00022475"/>
    </source>
</evidence>